<feature type="binding site" evidence="3">
    <location>
        <position position="78"/>
    </location>
    <ligand>
        <name>Zn(2+)</name>
        <dbReference type="ChEBI" id="CHEBI:29105"/>
        <label>1</label>
    </ligand>
</feature>
<dbReference type="PANTHER" id="PTHR45892:SF1">
    <property type="entry name" value="AMINOACYLASE-1"/>
    <property type="match status" value="1"/>
</dbReference>
<feature type="active site" description="Proton acceptor" evidence="2">
    <location>
        <position position="146"/>
    </location>
</feature>
<proteinExistence type="predicted"/>
<comment type="cofactor">
    <cofactor evidence="3">
        <name>Zn(2+)</name>
        <dbReference type="ChEBI" id="CHEBI:29105"/>
    </cofactor>
    <text evidence="3">Binds 2 Zn(2+) ions per subunit.</text>
</comment>
<dbReference type="FunFam" id="1.10.150.900:FF:000001">
    <property type="entry name" value="Aminoacylase-1, putative"/>
    <property type="match status" value="1"/>
</dbReference>
<feature type="binding site" evidence="3">
    <location>
        <position position="111"/>
    </location>
    <ligand>
        <name>Zn(2+)</name>
        <dbReference type="ChEBI" id="CHEBI:29105"/>
        <label>2</label>
    </ligand>
</feature>
<dbReference type="PROSITE" id="PS00758">
    <property type="entry name" value="ARGE_DAPE_CPG2_1"/>
    <property type="match status" value="1"/>
</dbReference>
<dbReference type="Gene3D" id="3.40.630.10">
    <property type="entry name" value="Zn peptidases"/>
    <property type="match status" value="1"/>
</dbReference>
<dbReference type="InterPro" id="IPR002933">
    <property type="entry name" value="Peptidase_M20"/>
</dbReference>
<dbReference type="PROSITE" id="PS00759">
    <property type="entry name" value="ARGE_DAPE_CPG2_2"/>
    <property type="match status" value="1"/>
</dbReference>
<feature type="binding site" evidence="3">
    <location>
        <position position="111"/>
    </location>
    <ligand>
        <name>Zn(2+)</name>
        <dbReference type="ChEBI" id="CHEBI:29105"/>
        <label>1</label>
    </ligand>
</feature>
<evidence type="ECO:0000313" key="5">
    <source>
        <dbReference type="WBParaSite" id="ACRNAN_scaffold2549.g32407.t1"/>
    </source>
</evidence>
<dbReference type="GO" id="GO:0046872">
    <property type="term" value="F:metal ion binding"/>
    <property type="evidence" value="ECO:0007669"/>
    <property type="project" value="UniProtKB-KW"/>
</dbReference>
<dbReference type="InterPro" id="IPR001261">
    <property type="entry name" value="ArgE/DapE_CS"/>
</dbReference>
<evidence type="ECO:0000256" key="3">
    <source>
        <dbReference type="PIRSR" id="PIRSR036696-2"/>
    </source>
</evidence>
<feature type="binding site" evidence="3">
    <location>
        <position position="147"/>
    </location>
    <ligand>
        <name>Zn(2+)</name>
        <dbReference type="ChEBI" id="CHEBI:29105"/>
        <label>2</label>
    </ligand>
</feature>
<dbReference type="PIRSF" id="PIRSF036696">
    <property type="entry name" value="ACY-1"/>
    <property type="match status" value="1"/>
</dbReference>
<protein>
    <submittedName>
        <fullName evidence="5">N-acyl-L-amino-acid amidohydrolase</fullName>
    </submittedName>
</protein>
<sequence length="326" mass="37876">MTSDKNEDVAVTWFRKYLRVNTEQPNPDYQKCKEFLFEYGKELGLDCWYKDCVPGKPMIGMTIPGTDPSLPSLLLYSHTDVVPTFREHWTHDPYEAYKDEHGNIYARGAQDMKCVGAQYLEAIRRIHKVGKRNFLRTVHILFGPDEEIGAAEGIQQFVKTQKFKDLNIGYSLDEGLASEDDTYKVYYGERCTWWFDVRVVPTENLQALEARIQEWCKQAGPDVTYEFILQDKNTNLTPTTKDDPWWNVLSSVLEEENCKYSTEIFIGATDSRYLRARGYKAIGFSPMINTPVLLHDHNEFLNEKVFLRGVEIYTKLIERLANVPKH</sequence>
<name>A0A914DHR1_9BILA</name>
<feature type="binding site" evidence="3">
    <location>
        <position position="295"/>
    </location>
    <ligand>
        <name>Zn(2+)</name>
        <dbReference type="ChEBI" id="CHEBI:29105"/>
        <label>2</label>
    </ligand>
</feature>
<keyword evidence="4" id="KW-1185">Reference proteome</keyword>
<feature type="active site" evidence="2">
    <location>
        <position position="80"/>
    </location>
</feature>
<dbReference type="Pfam" id="PF01546">
    <property type="entry name" value="Peptidase_M20"/>
    <property type="match status" value="1"/>
</dbReference>
<dbReference type="WBParaSite" id="ACRNAN_scaffold2549.g32407.t1">
    <property type="protein sequence ID" value="ACRNAN_scaffold2549.g32407.t1"/>
    <property type="gene ID" value="ACRNAN_scaffold2549.g32407"/>
</dbReference>
<evidence type="ECO:0000313" key="4">
    <source>
        <dbReference type="Proteomes" id="UP000887540"/>
    </source>
</evidence>
<dbReference type="Gene3D" id="1.10.150.900">
    <property type="match status" value="1"/>
</dbReference>
<dbReference type="PANTHER" id="PTHR45892">
    <property type="entry name" value="AMINOACYLASE-1"/>
    <property type="match status" value="1"/>
</dbReference>
<dbReference type="FunFam" id="3.40.630.10:FF:000019">
    <property type="entry name" value="Aminoacylase 1"/>
    <property type="match status" value="1"/>
</dbReference>
<evidence type="ECO:0000256" key="1">
    <source>
        <dbReference type="ARBA" id="ARBA00022801"/>
    </source>
</evidence>
<keyword evidence="1" id="KW-0378">Hydrolase</keyword>
<keyword evidence="3" id="KW-0862">Zinc</keyword>
<dbReference type="SUPFAM" id="SSF53187">
    <property type="entry name" value="Zn-dependent exopeptidases"/>
    <property type="match status" value="1"/>
</dbReference>
<organism evidence="4 5">
    <name type="scientific">Acrobeloides nanus</name>
    <dbReference type="NCBI Taxonomy" id="290746"/>
    <lineage>
        <taxon>Eukaryota</taxon>
        <taxon>Metazoa</taxon>
        <taxon>Ecdysozoa</taxon>
        <taxon>Nematoda</taxon>
        <taxon>Chromadorea</taxon>
        <taxon>Rhabditida</taxon>
        <taxon>Tylenchina</taxon>
        <taxon>Cephalobomorpha</taxon>
        <taxon>Cephaloboidea</taxon>
        <taxon>Cephalobidae</taxon>
        <taxon>Acrobeloides</taxon>
    </lineage>
</organism>
<accession>A0A914DHR1</accession>
<dbReference type="GO" id="GO:0004046">
    <property type="term" value="F:aminoacylase activity"/>
    <property type="evidence" value="ECO:0007669"/>
    <property type="project" value="TreeGrafter"/>
</dbReference>
<reference evidence="5" key="1">
    <citation type="submission" date="2022-11" db="UniProtKB">
        <authorList>
            <consortium name="WormBaseParasite"/>
        </authorList>
    </citation>
    <scope>IDENTIFICATION</scope>
</reference>
<dbReference type="Proteomes" id="UP000887540">
    <property type="component" value="Unplaced"/>
</dbReference>
<dbReference type="InterPro" id="IPR052083">
    <property type="entry name" value="Aminoacylase-1_M20A"/>
</dbReference>
<feature type="binding site" evidence="3">
    <location>
        <position position="174"/>
    </location>
    <ligand>
        <name>Zn(2+)</name>
        <dbReference type="ChEBI" id="CHEBI:29105"/>
        <label>1</label>
    </ligand>
</feature>
<dbReference type="AlphaFoldDB" id="A0A914DHR1"/>
<keyword evidence="3" id="KW-0479">Metal-binding</keyword>
<evidence type="ECO:0000256" key="2">
    <source>
        <dbReference type="PIRSR" id="PIRSR036696-1"/>
    </source>
</evidence>